<organism evidence="1 2">
    <name type="scientific">Acetivibrio straminisolvens JCM 21531</name>
    <dbReference type="NCBI Taxonomy" id="1294263"/>
    <lineage>
        <taxon>Bacteria</taxon>
        <taxon>Bacillati</taxon>
        <taxon>Bacillota</taxon>
        <taxon>Clostridia</taxon>
        <taxon>Eubacteriales</taxon>
        <taxon>Oscillospiraceae</taxon>
        <taxon>Acetivibrio</taxon>
    </lineage>
</organism>
<sequence>MRISIDRRNGKEIGKEVIGQKAIEDKQFKEGCVRFMTGLSIDESYQIIKEG</sequence>
<dbReference type="EMBL" id="BAVR01000039">
    <property type="protein sequence ID" value="GAE89496.1"/>
    <property type="molecule type" value="Genomic_DNA"/>
</dbReference>
<name>W4V8L3_9FIRM</name>
<keyword evidence="2" id="KW-1185">Reference proteome</keyword>
<dbReference type="Proteomes" id="UP000019109">
    <property type="component" value="Unassembled WGS sequence"/>
</dbReference>
<comment type="caution">
    <text evidence="1">The sequence shown here is derived from an EMBL/GenBank/DDBJ whole genome shotgun (WGS) entry which is preliminary data.</text>
</comment>
<accession>W4V8L3</accession>
<gene>
    <name evidence="1" type="ORF">JCM21531_3028</name>
</gene>
<reference evidence="1" key="1">
    <citation type="journal article" date="2014" name="Genome Announc.">
        <title>Draft Genome Sequence of Clostridium straminisolvens Strain JCM 21531T, Isolated from a Cellulose-Degrading Bacterial Community.</title>
        <authorList>
            <person name="Yuki M."/>
            <person name="Oshima K."/>
            <person name="Suda W."/>
            <person name="Sakamoto M."/>
            <person name="Kitamura K."/>
            <person name="Iida T."/>
            <person name="Hattori M."/>
            <person name="Ohkuma M."/>
        </authorList>
    </citation>
    <scope>NUCLEOTIDE SEQUENCE [LARGE SCALE GENOMIC DNA]</scope>
    <source>
        <strain evidence="1">JCM 21531</strain>
    </source>
</reference>
<protein>
    <submittedName>
        <fullName evidence="1">Uncharacterized protein</fullName>
    </submittedName>
</protein>
<evidence type="ECO:0000313" key="2">
    <source>
        <dbReference type="Proteomes" id="UP000019109"/>
    </source>
</evidence>
<proteinExistence type="predicted"/>
<dbReference type="STRING" id="1294263.JCM21531_3028"/>
<dbReference type="AlphaFoldDB" id="W4V8L3"/>
<evidence type="ECO:0000313" key="1">
    <source>
        <dbReference type="EMBL" id="GAE89496.1"/>
    </source>
</evidence>